<evidence type="ECO:0000256" key="1">
    <source>
        <dbReference type="SAM" id="MobiDB-lite"/>
    </source>
</evidence>
<accession>A0ABN7XB28</accession>
<feature type="compositionally biased region" description="Basic and acidic residues" evidence="1">
    <location>
        <begin position="99"/>
        <end position="114"/>
    </location>
</feature>
<protein>
    <submittedName>
        <fullName evidence="2">13700_t:CDS:1</fullName>
    </submittedName>
</protein>
<sequence length="161" mass="18537">ELFQGKEESESGEEIERSIEPGNTGPLVDFLREEQPGIGNTVLQKGDYVEIDVNGAKENSFGNLFDVDLIRFKSRGVYVENPAEKAELEKWLTETGPRQAREAREQFERGKREQTQQSQQSTYPVKNKEQIVKELRALLHKPDKDEEKSFELLNYHGLNKI</sequence>
<dbReference type="Proteomes" id="UP000789901">
    <property type="component" value="Unassembled WGS sequence"/>
</dbReference>
<proteinExistence type="predicted"/>
<feature type="non-terminal residue" evidence="2">
    <location>
        <position position="1"/>
    </location>
</feature>
<keyword evidence="3" id="KW-1185">Reference proteome</keyword>
<reference evidence="2 3" key="1">
    <citation type="submission" date="2021-06" db="EMBL/GenBank/DDBJ databases">
        <authorList>
            <person name="Kallberg Y."/>
            <person name="Tangrot J."/>
            <person name="Rosling A."/>
        </authorList>
    </citation>
    <scope>NUCLEOTIDE SEQUENCE [LARGE SCALE GENOMIC DNA]</scope>
    <source>
        <strain evidence="2 3">120-4 pot B 10/14</strain>
    </source>
</reference>
<feature type="compositionally biased region" description="Basic and acidic residues" evidence="1">
    <location>
        <begin position="1"/>
        <end position="19"/>
    </location>
</feature>
<evidence type="ECO:0000313" key="2">
    <source>
        <dbReference type="EMBL" id="CAG8852338.1"/>
    </source>
</evidence>
<feature type="region of interest" description="Disordered" evidence="1">
    <location>
        <begin position="94"/>
        <end position="126"/>
    </location>
</feature>
<organism evidence="2 3">
    <name type="scientific">Gigaspora margarita</name>
    <dbReference type="NCBI Taxonomy" id="4874"/>
    <lineage>
        <taxon>Eukaryota</taxon>
        <taxon>Fungi</taxon>
        <taxon>Fungi incertae sedis</taxon>
        <taxon>Mucoromycota</taxon>
        <taxon>Glomeromycotina</taxon>
        <taxon>Glomeromycetes</taxon>
        <taxon>Diversisporales</taxon>
        <taxon>Gigasporaceae</taxon>
        <taxon>Gigaspora</taxon>
    </lineage>
</organism>
<evidence type="ECO:0000313" key="3">
    <source>
        <dbReference type="Proteomes" id="UP000789901"/>
    </source>
</evidence>
<feature type="compositionally biased region" description="Polar residues" evidence="1">
    <location>
        <begin position="115"/>
        <end position="124"/>
    </location>
</feature>
<name>A0ABN7XB28_GIGMA</name>
<feature type="region of interest" description="Disordered" evidence="1">
    <location>
        <begin position="1"/>
        <end position="26"/>
    </location>
</feature>
<comment type="caution">
    <text evidence="2">The sequence shown here is derived from an EMBL/GenBank/DDBJ whole genome shotgun (WGS) entry which is preliminary data.</text>
</comment>
<gene>
    <name evidence="2" type="ORF">GMARGA_LOCUS41173</name>
</gene>
<dbReference type="EMBL" id="CAJVQB010111050">
    <property type="protein sequence ID" value="CAG8852338.1"/>
    <property type="molecule type" value="Genomic_DNA"/>
</dbReference>